<reference evidence="2" key="1">
    <citation type="submission" date="2016-04" db="EMBL/GenBank/DDBJ databases">
        <title>Cephalotus genome sequencing.</title>
        <authorList>
            <person name="Fukushima K."/>
            <person name="Hasebe M."/>
            <person name="Fang X."/>
        </authorList>
    </citation>
    <scope>NUCLEOTIDE SEQUENCE [LARGE SCALE GENOMIC DNA]</scope>
    <source>
        <strain evidence="2">cv. St1</strain>
    </source>
</reference>
<evidence type="ECO:0000313" key="1">
    <source>
        <dbReference type="EMBL" id="GAV71783.1"/>
    </source>
</evidence>
<dbReference type="AlphaFoldDB" id="A0A1Q3BVH0"/>
<organism evidence="1 2">
    <name type="scientific">Cephalotus follicularis</name>
    <name type="common">Albany pitcher plant</name>
    <dbReference type="NCBI Taxonomy" id="3775"/>
    <lineage>
        <taxon>Eukaryota</taxon>
        <taxon>Viridiplantae</taxon>
        <taxon>Streptophyta</taxon>
        <taxon>Embryophyta</taxon>
        <taxon>Tracheophyta</taxon>
        <taxon>Spermatophyta</taxon>
        <taxon>Magnoliopsida</taxon>
        <taxon>eudicotyledons</taxon>
        <taxon>Gunneridae</taxon>
        <taxon>Pentapetalae</taxon>
        <taxon>rosids</taxon>
        <taxon>fabids</taxon>
        <taxon>Oxalidales</taxon>
        <taxon>Cephalotaceae</taxon>
        <taxon>Cephalotus</taxon>
    </lineage>
</organism>
<accession>A0A1Q3BVH0</accession>
<comment type="caution">
    <text evidence="1">The sequence shown here is derived from an EMBL/GenBank/DDBJ whole genome shotgun (WGS) entry which is preliminary data.</text>
</comment>
<name>A0A1Q3BVH0_CEPFO</name>
<gene>
    <name evidence="1" type="ORF">CFOL_v3_15272</name>
</gene>
<dbReference type="Proteomes" id="UP000187406">
    <property type="component" value="Unassembled WGS sequence"/>
</dbReference>
<dbReference type="InParanoid" id="A0A1Q3BVH0"/>
<sequence>MYFWLNRFLSNYCGYSLPVIMKPESKKVLCNTNQSCCNAGEITSCYDLCKLSKALEEAALKRIDNDAKKLLDGNSTIYKHNETGSCFDLSKLSDATEEILLLTTPIWNSNVATVAAGARQSERDAPYDFSELEKALNAPERNYEKATFLLGKRLTFKRKQKQYRMFLSTLDLNEPKLEKALDAAEGNSKRKQKQYRMNLSTLDLNEPDRSDIEKLDQTMQQRKNYSIFHRLERIVEIGAGPAPAPRRVVISRCFGTNIYGYEES</sequence>
<protein>
    <submittedName>
        <fullName evidence="1">Uncharacterized protein</fullName>
    </submittedName>
</protein>
<evidence type="ECO:0000313" key="2">
    <source>
        <dbReference type="Proteomes" id="UP000187406"/>
    </source>
</evidence>
<dbReference type="EMBL" id="BDDD01000942">
    <property type="protein sequence ID" value="GAV71783.1"/>
    <property type="molecule type" value="Genomic_DNA"/>
</dbReference>
<keyword evidence="2" id="KW-1185">Reference proteome</keyword>
<proteinExistence type="predicted"/>